<keyword evidence="4 9" id="KW-0694">RNA-binding</keyword>
<organism evidence="13 14">
    <name type="scientific">Saccharomonospora piscinae</name>
    <dbReference type="NCBI Taxonomy" id="687388"/>
    <lineage>
        <taxon>Bacteria</taxon>
        <taxon>Bacillati</taxon>
        <taxon>Actinomycetota</taxon>
        <taxon>Actinomycetes</taxon>
        <taxon>Pseudonocardiales</taxon>
        <taxon>Pseudonocardiaceae</taxon>
        <taxon>Saccharomonospora</taxon>
    </lineage>
</organism>
<comment type="function">
    <text evidence="1 9">One of the primary rRNA binding proteins, it binds directly to 16S rRNA where it nucleates assembly of the body of the 30S subunit.</text>
</comment>
<evidence type="ECO:0000256" key="4">
    <source>
        <dbReference type="ARBA" id="ARBA00022884"/>
    </source>
</evidence>
<evidence type="ECO:0000259" key="12">
    <source>
        <dbReference type="SMART" id="SM01390"/>
    </source>
</evidence>
<evidence type="ECO:0000256" key="2">
    <source>
        <dbReference type="ARBA" id="ARBA00007465"/>
    </source>
</evidence>
<comment type="similarity">
    <text evidence="2 9 10">Belongs to the universal ribosomal protein uS4 family.</text>
</comment>
<comment type="subunit">
    <text evidence="7 9">Part of the 30S ribosomal subunit. Contacts protein S5. The interaction surface between S4 and S5 is involved in control of translational fidelity.</text>
</comment>
<dbReference type="PANTHER" id="PTHR11831">
    <property type="entry name" value="30S 40S RIBOSOMAL PROTEIN"/>
    <property type="match status" value="1"/>
</dbReference>
<comment type="caution">
    <text evidence="13">The sequence shown here is derived from an EMBL/GenBank/DDBJ whole genome shotgun (WGS) entry which is preliminary data.</text>
</comment>
<dbReference type="InterPro" id="IPR036986">
    <property type="entry name" value="S4_RNA-bd_sf"/>
</dbReference>
<dbReference type="EMBL" id="MWIH01000006">
    <property type="protein sequence ID" value="OQO91090.1"/>
    <property type="molecule type" value="Genomic_DNA"/>
</dbReference>
<dbReference type="GO" id="GO:0019843">
    <property type="term" value="F:rRNA binding"/>
    <property type="evidence" value="ECO:0007669"/>
    <property type="project" value="UniProtKB-UniRule"/>
</dbReference>
<comment type="function">
    <text evidence="9">With S5 and S12 plays an important role in translational accuracy.</text>
</comment>
<dbReference type="GO" id="GO:0042274">
    <property type="term" value="P:ribosomal small subunit biogenesis"/>
    <property type="evidence" value="ECO:0007669"/>
    <property type="project" value="TreeGrafter"/>
</dbReference>
<dbReference type="HAMAP" id="MF_01306_B">
    <property type="entry name" value="Ribosomal_uS4_B"/>
    <property type="match status" value="1"/>
</dbReference>
<evidence type="ECO:0000256" key="1">
    <source>
        <dbReference type="ARBA" id="ARBA00003866"/>
    </source>
</evidence>
<dbReference type="InterPro" id="IPR001912">
    <property type="entry name" value="Ribosomal_uS4_N"/>
</dbReference>
<sequence>MARYTGPATRISRRLKVDLVGNDKAFERRPYPPGQHGRGRIKESEYLLQLQEKQKARYTYGILERQFRRYYEEAARRTGKTGENLLQLLESRLDNVVYRAGLARTRRQARQLVSHGHFLVNGENVNIPSYRVSKFDIIDVRPKSLKTLPFVAAKEALGERPMPAWLQVVPSNLRILVHQLPERAQIEVPVQEQLIVEFYSKN</sequence>
<dbReference type="GO" id="GO:0015935">
    <property type="term" value="C:small ribosomal subunit"/>
    <property type="evidence" value="ECO:0007669"/>
    <property type="project" value="InterPro"/>
</dbReference>
<dbReference type="CDD" id="cd00165">
    <property type="entry name" value="S4"/>
    <property type="match status" value="1"/>
</dbReference>
<dbReference type="InterPro" id="IPR005709">
    <property type="entry name" value="Ribosomal_uS4_bac-type"/>
</dbReference>
<dbReference type="FunFam" id="1.10.1050.10:FF:000001">
    <property type="entry name" value="30S ribosomal protein S4"/>
    <property type="match status" value="1"/>
</dbReference>
<dbReference type="InterPro" id="IPR022801">
    <property type="entry name" value="Ribosomal_uS4"/>
</dbReference>
<dbReference type="PANTHER" id="PTHR11831:SF4">
    <property type="entry name" value="SMALL RIBOSOMAL SUBUNIT PROTEIN US4M"/>
    <property type="match status" value="1"/>
</dbReference>
<gene>
    <name evidence="9" type="primary">rpsD</name>
    <name evidence="13" type="ORF">B1813_16495</name>
</gene>
<evidence type="ECO:0000313" key="14">
    <source>
        <dbReference type="Proteomes" id="UP000192591"/>
    </source>
</evidence>
<dbReference type="SMART" id="SM01390">
    <property type="entry name" value="Ribosomal_S4"/>
    <property type="match status" value="1"/>
</dbReference>
<evidence type="ECO:0000256" key="5">
    <source>
        <dbReference type="ARBA" id="ARBA00022980"/>
    </source>
</evidence>
<keyword evidence="14" id="KW-1185">Reference proteome</keyword>
<evidence type="ECO:0000256" key="10">
    <source>
        <dbReference type="RuleBase" id="RU003699"/>
    </source>
</evidence>
<dbReference type="InterPro" id="IPR018079">
    <property type="entry name" value="Ribosomal_uS4_CS"/>
</dbReference>
<dbReference type="Pfam" id="PF01479">
    <property type="entry name" value="S4"/>
    <property type="match status" value="1"/>
</dbReference>
<dbReference type="Gene3D" id="1.10.1050.10">
    <property type="entry name" value="Ribosomal Protein S4 Delta 41, Chain A, domain 1"/>
    <property type="match status" value="1"/>
</dbReference>
<dbReference type="FunFam" id="3.10.290.10:FF:000001">
    <property type="entry name" value="30S ribosomal protein S4"/>
    <property type="match status" value="1"/>
</dbReference>
<proteinExistence type="inferred from homology"/>
<evidence type="ECO:0000313" key="13">
    <source>
        <dbReference type="EMBL" id="OQO91090.1"/>
    </source>
</evidence>
<dbReference type="NCBIfam" id="TIGR01017">
    <property type="entry name" value="rpsD_bact"/>
    <property type="match status" value="1"/>
</dbReference>
<keyword evidence="6 9" id="KW-0687">Ribonucleoprotein</keyword>
<evidence type="ECO:0000256" key="8">
    <source>
        <dbReference type="ARBA" id="ARBA00035254"/>
    </source>
</evidence>
<dbReference type="OrthoDB" id="9803672at2"/>
<protein>
    <recommendedName>
        <fullName evidence="8 9">Small ribosomal subunit protein uS4</fullName>
    </recommendedName>
</protein>
<accession>A0A1V9A232</accession>
<reference evidence="13 14" key="1">
    <citation type="submission" date="2017-02" db="EMBL/GenBank/DDBJ databases">
        <title>Draft genome of Saccharomonospora sp. 154.</title>
        <authorList>
            <person name="Alonso-Carmona G.S."/>
            <person name="De La Haba R."/>
            <person name="Vera-Gargallo B."/>
            <person name="Sandoval-Trujillo A.H."/>
            <person name="Ramirez-Duran N."/>
            <person name="Ventosa A."/>
        </authorList>
    </citation>
    <scope>NUCLEOTIDE SEQUENCE [LARGE SCALE GENOMIC DNA]</scope>
    <source>
        <strain evidence="13 14">LRS4.154</strain>
    </source>
</reference>
<dbReference type="Proteomes" id="UP000192591">
    <property type="component" value="Unassembled WGS sequence"/>
</dbReference>
<dbReference type="Gene3D" id="3.10.290.10">
    <property type="entry name" value="RNA-binding S4 domain"/>
    <property type="match status" value="1"/>
</dbReference>
<dbReference type="RefSeq" id="WP_024876311.1">
    <property type="nucleotide sequence ID" value="NZ_AZUM01000004.1"/>
</dbReference>
<dbReference type="NCBIfam" id="NF003717">
    <property type="entry name" value="PRK05327.1"/>
    <property type="match status" value="1"/>
</dbReference>
<dbReference type="InterPro" id="IPR002942">
    <property type="entry name" value="S4_RNA-bd"/>
</dbReference>
<evidence type="ECO:0000256" key="6">
    <source>
        <dbReference type="ARBA" id="ARBA00023274"/>
    </source>
</evidence>
<name>A0A1V9A232_SACPI</name>
<evidence type="ECO:0000256" key="7">
    <source>
        <dbReference type="ARBA" id="ARBA00025813"/>
    </source>
</evidence>
<feature type="domain" description="Small ribosomal subunit protein uS4 N-terminal" evidence="12">
    <location>
        <begin position="3"/>
        <end position="90"/>
    </location>
</feature>
<dbReference type="PROSITE" id="PS00632">
    <property type="entry name" value="RIBOSOMAL_S4"/>
    <property type="match status" value="1"/>
</dbReference>
<feature type="domain" description="RNA-binding S4" evidence="11">
    <location>
        <begin position="91"/>
        <end position="153"/>
    </location>
</feature>
<evidence type="ECO:0000259" key="11">
    <source>
        <dbReference type="SMART" id="SM00363"/>
    </source>
</evidence>
<evidence type="ECO:0000256" key="9">
    <source>
        <dbReference type="HAMAP-Rule" id="MF_01306"/>
    </source>
</evidence>
<dbReference type="SMART" id="SM00363">
    <property type="entry name" value="S4"/>
    <property type="match status" value="1"/>
</dbReference>
<keyword evidence="3 9" id="KW-0699">rRNA-binding</keyword>
<dbReference type="GO" id="GO:0006412">
    <property type="term" value="P:translation"/>
    <property type="evidence" value="ECO:0007669"/>
    <property type="project" value="UniProtKB-UniRule"/>
</dbReference>
<dbReference type="STRING" id="1962155.B1813_16495"/>
<dbReference type="SUPFAM" id="SSF55174">
    <property type="entry name" value="Alpha-L RNA-binding motif"/>
    <property type="match status" value="1"/>
</dbReference>
<dbReference type="AlphaFoldDB" id="A0A1V9A232"/>
<keyword evidence="5 9" id="KW-0689">Ribosomal protein</keyword>
<dbReference type="GO" id="GO:0003735">
    <property type="term" value="F:structural constituent of ribosome"/>
    <property type="evidence" value="ECO:0007669"/>
    <property type="project" value="InterPro"/>
</dbReference>
<dbReference type="PROSITE" id="PS50889">
    <property type="entry name" value="S4"/>
    <property type="match status" value="1"/>
</dbReference>
<evidence type="ECO:0000256" key="3">
    <source>
        <dbReference type="ARBA" id="ARBA00022730"/>
    </source>
</evidence>
<dbReference type="Pfam" id="PF00163">
    <property type="entry name" value="Ribosomal_S4"/>
    <property type="match status" value="1"/>
</dbReference>